<evidence type="ECO:0000313" key="4">
    <source>
        <dbReference type="Proteomes" id="UP000184749"/>
    </source>
</evidence>
<dbReference type="EMBL" id="CP017105">
    <property type="protein sequence ID" value="APO71363.1"/>
    <property type="molecule type" value="Genomic_DNA"/>
</dbReference>
<gene>
    <name evidence="3" type="ORF">IE4872_PD00833</name>
</gene>
<keyword evidence="3" id="KW-0503">Monooxygenase</keyword>
<dbReference type="Gene3D" id="3.30.70.100">
    <property type="match status" value="1"/>
</dbReference>
<feature type="domain" description="ABM" evidence="2">
    <location>
        <begin position="4"/>
        <end position="93"/>
    </location>
</feature>
<name>A0A1L5NTY1_9HYPH</name>
<keyword evidence="3" id="KW-0560">Oxidoreductase</keyword>
<geneLocation type="plasmid" evidence="4">
    <name>prgalie4872d</name>
</geneLocation>
<evidence type="ECO:0000256" key="1">
    <source>
        <dbReference type="SAM" id="Phobius"/>
    </source>
</evidence>
<organism evidence="3 4">
    <name type="scientific">Rhizobium gallicum</name>
    <dbReference type="NCBI Taxonomy" id="56730"/>
    <lineage>
        <taxon>Bacteria</taxon>
        <taxon>Pseudomonadati</taxon>
        <taxon>Pseudomonadota</taxon>
        <taxon>Alphaproteobacteria</taxon>
        <taxon>Hyphomicrobiales</taxon>
        <taxon>Rhizobiaceae</taxon>
        <taxon>Rhizobium/Agrobacterium group</taxon>
        <taxon>Rhizobium</taxon>
    </lineage>
</organism>
<evidence type="ECO:0000313" key="3">
    <source>
        <dbReference type="EMBL" id="APO71363.1"/>
    </source>
</evidence>
<accession>A0A1L5NTY1</accession>
<keyword evidence="1" id="KW-1133">Transmembrane helix</keyword>
<dbReference type="AlphaFoldDB" id="A0A1L5NTY1"/>
<keyword evidence="1" id="KW-0472">Membrane</keyword>
<keyword evidence="3" id="KW-0614">Plasmid</keyword>
<sequence length="177" mass="20885">MSQVTRIVHRRANLGFEKEYEKLARGMLEASSKFPGYLFSTLIPPRVDGEEFHIVQSFATQSDLDAWKHSQEADEWHERIKHVSDHAPEYRVFDTSDLWFSASGLAVAKQPIRWRMAFVIWMGIFPIASFYVWFLFPWLASVPFIPRMVIFTALIVLTMFYGLLPHLLRWMGWFLKR</sequence>
<dbReference type="OrthoDB" id="1494254at2"/>
<dbReference type="SUPFAM" id="SSF54909">
    <property type="entry name" value="Dimeric alpha+beta barrel"/>
    <property type="match status" value="1"/>
</dbReference>
<proteinExistence type="predicted"/>
<dbReference type="PROSITE" id="PS51725">
    <property type="entry name" value="ABM"/>
    <property type="match status" value="1"/>
</dbReference>
<dbReference type="GO" id="GO:0004497">
    <property type="term" value="F:monooxygenase activity"/>
    <property type="evidence" value="ECO:0007669"/>
    <property type="project" value="UniProtKB-KW"/>
</dbReference>
<feature type="transmembrane region" description="Helical" evidence="1">
    <location>
        <begin position="148"/>
        <end position="168"/>
    </location>
</feature>
<dbReference type="Pfam" id="PF03992">
    <property type="entry name" value="ABM"/>
    <property type="match status" value="1"/>
</dbReference>
<dbReference type="PANTHER" id="PTHR40057:SF1">
    <property type="entry name" value="SLR1162 PROTEIN"/>
    <property type="match status" value="1"/>
</dbReference>
<dbReference type="InterPro" id="IPR011008">
    <property type="entry name" value="Dimeric_a/b-barrel"/>
</dbReference>
<dbReference type="PANTHER" id="PTHR40057">
    <property type="entry name" value="SLR1162 PROTEIN"/>
    <property type="match status" value="1"/>
</dbReference>
<dbReference type="Proteomes" id="UP000184749">
    <property type="component" value="Plasmid pRgalIE4872d"/>
</dbReference>
<dbReference type="RefSeq" id="WP_074071686.1">
    <property type="nucleotide sequence ID" value="NZ_CP017105.1"/>
</dbReference>
<dbReference type="InterPro" id="IPR038762">
    <property type="entry name" value="ABM_predict"/>
</dbReference>
<reference evidence="3 4" key="1">
    <citation type="submission" date="2016-09" db="EMBL/GenBank/DDBJ databases">
        <title>The complete genome sequences of Rhizobium gallicum, symbiovars gallicum and phaseoli, symbionts associated to common bean (Phaseolus vulgaris).</title>
        <authorList>
            <person name="Bustos P."/>
            <person name="Santamaria R.I."/>
            <person name="Perez-Carrascal O.M."/>
            <person name="Juarez S."/>
            <person name="Lozano L."/>
            <person name="Martinez-Flores I."/>
            <person name="Martinez-Romero E."/>
            <person name="Cevallos M."/>
            <person name="Romero D."/>
            <person name="Davila G."/>
            <person name="Gonzalez V."/>
        </authorList>
    </citation>
    <scope>NUCLEOTIDE SEQUENCE [LARGE SCALE GENOMIC DNA]</scope>
    <source>
        <strain evidence="3 4">IE4872</strain>
        <plasmid evidence="4">prgalie4872d</plasmid>
    </source>
</reference>
<feature type="transmembrane region" description="Helical" evidence="1">
    <location>
        <begin position="118"/>
        <end position="136"/>
    </location>
</feature>
<protein>
    <submittedName>
        <fullName evidence="3">Antibiotic biosynthesis monooxygenase protein</fullName>
    </submittedName>
</protein>
<keyword evidence="1" id="KW-0812">Transmembrane</keyword>
<dbReference type="InterPro" id="IPR007138">
    <property type="entry name" value="ABM_dom"/>
</dbReference>
<evidence type="ECO:0000259" key="2">
    <source>
        <dbReference type="PROSITE" id="PS51725"/>
    </source>
</evidence>